<evidence type="ECO:0000256" key="1">
    <source>
        <dbReference type="ARBA" id="ARBA00001936"/>
    </source>
</evidence>
<gene>
    <name evidence="12" type="ORF">HHK36_009228</name>
</gene>
<dbReference type="Proteomes" id="UP000655225">
    <property type="component" value="Unassembled WGS sequence"/>
</dbReference>
<dbReference type="OrthoDB" id="10264738at2759"/>
<evidence type="ECO:0000256" key="9">
    <source>
        <dbReference type="RuleBase" id="RU003465"/>
    </source>
</evidence>
<evidence type="ECO:0000256" key="2">
    <source>
        <dbReference type="ARBA" id="ARBA00001946"/>
    </source>
</evidence>
<evidence type="ECO:0000256" key="10">
    <source>
        <dbReference type="SAM" id="Phobius"/>
    </source>
</evidence>
<dbReference type="PROSITE" id="PS51746">
    <property type="entry name" value="PPM_2"/>
    <property type="match status" value="1"/>
</dbReference>
<dbReference type="EC" id="3.1.3.16" evidence="3"/>
<dbReference type="GO" id="GO:0046872">
    <property type="term" value="F:metal ion binding"/>
    <property type="evidence" value="ECO:0007669"/>
    <property type="project" value="UniProtKB-KW"/>
</dbReference>
<dbReference type="PROSITE" id="PS01032">
    <property type="entry name" value="PPM_1"/>
    <property type="match status" value="1"/>
</dbReference>
<sequence>MVDIDEFLWSFSIISFVVDFLHFVRKAILYMALSCNSPSSSSPLSWMRLSSRVLLPKGKTLDSENHSSENSCYGKQKADIVAPDSPALVSKGLLKDSQEDSPYRMYQKRNSPQDDLYSKRIQLEDRCSGPHGLIQNEICAESKGYLEENSGILKTEGLHSMATEKIGGVKVSSKVRMRPARIVIPEAYRPPDLDFYEVSREMGKKEFKVEGRDFFLVSKKGRREVMEDDYGAITDILGNPKQAFFAVFDGHGGRAAVDYVAENLGKNIIKAIGDSGTTEDDLQQAIRGGYLTTDKEFLSQGVRSGACAATVLLKDGELHVANVGDCRVVLSRNGKADALTYDHRPSRDDERYRIESSGGSVNCCHGILRVQGTLAVSRAIGDLDWKEWIISEPETRKLHLTPDCEFLIIASDGLWDKVTNQEAVDELLIHEKSIESCKKLVDMSSSRGNRDDITVMVVNLQNFAAEWQKCK</sequence>
<dbReference type="SMART" id="SM00331">
    <property type="entry name" value="PP2C_SIG"/>
    <property type="match status" value="1"/>
</dbReference>
<keyword evidence="5 9" id="KW-0378">Hydrolase</keyword>
<dbReference type="Gene3D" id="3.60.40.10">
    <property type="entry name" value="PPM-type phosphatase domain"/>
    <property type="match status" value="1"/>
</dbReference>
<dbReference type="SUPFAM" id="SSF81606">
    <property type="entry name" value="PP2C-like"/>
    <property type="match status" value="1"/>
</dbReference>
<evidence type="ECO:0000256" key="4">
    <source>
        <dbReference type="ARBA" id="ARBA00022723"/>
    </source>
</evidence>
<dbReference type="EMBL" id="JABCRI010000006">
    <property type="protein sequence ID" value="KAF8404345.1"/>
    <property type="molecule type" value="Genomic_DNA"/>
</dbReference>
<dbReference type="InterPro" id="IPR001932">
    <property type="entry name" value="PPM-type_phosphatase-like_dom"/>
</dbReference>
<evidence type="ECO:0000313" key="13">
    <source>
        <dbReference type="Proteomes" id="UP000655225"/>
    </source>
</evidence>
<keyword evidence="6" id="KW-0460">Magnesium</keyword>
<dbReference type="InterPro" id="IPR015655">
    <property type="entry name" value="PP2C"/>
</dbReference>
<keyword evidence="10" id="KW-0472">Membrane</keyword>
<proteinExistence type="inferred from homology"/>
<comment type="cofactor">
    <cofactor evidence="1">
        <name>Mn(2+)</name>
        <dbReference type="ChEBI" id="CHEBI:29035"/>
    </cofactor>
</comment>
<dbReference type="InterPro" id="IPR000222">
    <property type="entry name" value="PP2C_BS"/>
</dbReference>
<dbReference type="AlphaFoldDB" id="A0A834ZCL3"/>
<evidence type="ECO:0000256" key="8">
    <source>
        <dbReference type="ARBA" id="ARBA00023211"/>
    </source>
</evidence>
<comment type="cofactor">
    <cofactor evidence="2">
        <name>Mg(2+)</name>
        <dbReference type="ChEBI" id="CHEBI:18420"/>
    </cofactor>
</comment>
<keyword evidence="4" id="KW-0479">Metal-binding</keyword>
<evidence type="ECO:0000259" key="11">
    <source>
        <dbReference type="PROSITE" id="PS51746"/>
    </source>
</evidence>
<dbReference type="InterPro" id="IPR036457">
    <property type="entry name" value="PPM-type-like_dom_sf"/>
</dbReference>
<dbReference type="Pfam" id="PF00481">
    <property type="entry name" value="PP2C"/>
    <property type="match status" value="1"/>
</dbReference>
<keyword evidence="10" id="KW-1133">Transmembrane helix</keyword>
<dbReference type="GO" id="GO:0004722">
    <property type="term" value="F:protein serine/threonine phosphatase activity"/>
    <property type="evidence" value="ECO:0007669"/>
    <property type="project" value="UniProtKB-EC"/>
</dbReference>
<feature type="domain" description="PPM-type phosphatase" evidence="11">
    <location>
        <begin position="213"/>
        <end position="460"/>
    </location>
</feature>
<feature type="transmembrane region" description="Helical" evidence="10">
    <location>
        <begin position="6"/>
        <end position="24"/>
    </location>
</feature>
<name>A0A834ZCL3_TETSI</name>
<comment type="similarity">
    <text evidence="9">Belongs to the PP2C family.</text>
</comment>
<evidence type="ECO:0000256" key="5">
    <source>
        <dbReference type="ARBA" id="ARBA00022801"/>
    </source>
</evidence>
<evidence type="ECO:0000256" key="6">
    <source>
        <dbReference type="ARBA" id="ARBA00022842"/>
    </source>
</evidence>
<comment type="caution">
    <text evidence="12">The sequence shown here is derived from an EMBL/GenBank/DDBJ whole genome shotgun (WGS) entry which is preliminary data.</text>
</comment>
<dbReference type="SMART" id="SM00332">
    <property type="entry name" value="PP2Cc"/>
    <property type="match status" value="1"/>
</dbReference>
<dbReference type="PANTHER" id="PTHR13832:SF559">
    <property type="entry name" value="PROTEIN PHOSPHATASE 2C 77-RELATED"/>
    <property type="match status" value="1"/>
</dbReference>
<organism evidence="12 13">
    <name type="scientific">Tetracentron sinense</name>
    <name type="common">Spur-leaf</name>
    <dbReference type="NCBI Taxonomy" id="13715"/>
    <lineage>
        <taxon>Eukaryota</taxon>
        <taxon>Viridiplantae</taxon>
        <taxon>Streptophyta</taxon>
        <taxon>Embryophyta</taxon>
        <taxon>Tracheophyta</taxon>
        <taxon>Spermatophyta</taxon>
        <taxon>Magnoliopsida</taxon>
        <taxon>Trochodendrales</taxon>
        <taxon>Trochodendraceae</taxon>
        <taxon>Tetracentron</taxon>
    </lineage>
</organism>
<protein>
    <recommendedName>
        <fullName evidence="3">protein-serine/threonine phosphatase</fullName>
        <ecNumber evidence="3">3.1.3.16</ecNumber>
    </recommendedName>
</protein>
<dbReference type="OMA" id="YGVITRH"/>
<reference evidence="12 13" key="1">
    <citation type="submission" date="2020-04" db="EMBL/GenBank/DDBJ databases">
        <title>Plant Genome Project.</title>
        <authorList>
            <person name="Zhang R.-G."/>
        </authorList>
    </citation>
    <scope>NUCLEOTIDE SEQUENCE [LARGE SCALE GENOMIC DNA]</scope>
    <source>
        <strain evidence="12">YNK0</strain>
        <tissue evidence="12">Leaf</tissue>
    </source>
</reference>
<keyword evidence="13" id="KW-1185">Reference proteome</keyword>
<keyword evidence="8" id="KW-0464">Manganese</keyword>
<evidence type="ECO:0000313" key="12">
    <source>
        <dbReference type="EMBL" id="KAF8404345.1"/>
    </source>
</evidence>
<keyword evidence="7 9" id="KW-0904">Protein phosphatase</keyword>
<keyword evidence="10" id="KW-0812">Transmembrane</keyword>
<dbReference type="FunFam" id="3.60.40.10:FF:000079">
    <property type="entry name" value="Probable protein phosphatase 2C 74"/>
    <property type="match status" value="1"/>
</dbReference>
<accession>A0A834ZCL3</accession>
<evidence type="ECO:0000256" key="7">
    <source>
        <dbReference type="ARBA" id="ARBA00022912"/>
    </source>
</evidence>
<evidence type="ECO:0000256" key="3">
    <source>
        <dbReference type="ARBA" id="ARBA00013081"/>
    </source>
</evidence>
<dbReference type="PANTHER" id="PTHR13832">
    <property type="entry name" value="PROTEIN PHOSPHATASE 2C"/>
    <property type="match status" value="1"/>
</dbReference>
<dbReference type="CDD" id="cd00143">
    <property type="entry name" value="PP2Cc"/>
    <property type="match status" value="1"/>
</dbReference>